<keyword evidence="3" id="KW-0731">Sigma factor</keyword>
<organism evidence="8 9">
    <name type="scientific">Propioniciclava soli</name>
    <dbReference type="NCBI Taxonomy" id="2775081"/>
    <lineage>
        <taxon>Bacteria</taxon>
        <taxon>Bacillati</taxon>
        <taxon>Actinomycetota</taxon>
        <taxon>Actinomycetes</taxon>
        <taxon>Propionibacteriales</taxon>
        <taxon>Propionibacteriaceae</taxon>
        <taxon>Propioniciclava</taxon>
    </lineage>
</organism>
<evidence type="ECO:0000256" key="5">
    <source>
        <dbReference type="ARBA" id="ARBA00023163"/>
    </source>
</evidence>
<comment type="similarity">
    <text evidence="1">Belongs to the sigma-70 factor family. ECF subfamily.</text>
</comment>
<dbReference type="InterPro" id="IPR036388">
    <property type="entry name" value="WH-like_DNA-bd_sf"/>
</dbReference>
<evidence type="ECO:0000256" key="2">
    <source>
        <dbReference type="ARBA" id="ARBA00023015"/>
    </source>
</evidence>
<dbReference type="EMBL" id="CP115965">
    <property type="protein sequence ID" value="WZW97940.1"/>
    <property type="molecule type" value="Genomic_DNA"/>
</dbReference>
<dbReference type="InterPro" id="IPR013249">
    <property type="entry name" value="RNA_pol_sigma70_r4_t2"/>
</dbReference>
<dbReference type="InterPro" id="IPR039425">
    <property type="entry name" value="RNA_pol_sigma-70-like"/>
</dbReference>
<feature type="domain" description="RNA polymerase sigma factor 70 region 4 type 2" evidence="7">
    <location>
        <begin position="104"/>
        <end position="156"/>
    </location>
</feature>
<dbReference type="InterPro" id="IPR013324">
    <property type="entry name" value="RNA_pol_sigma_r3/r4-like"/>
</dbReference>
<dbReference type="InterPro" id="IPR014284">
    <property type="entry name" value="RNA_pol_sigma-70_dom"/>
</dbReference>
<dbReference type="Gene3D" id="1.10.10.10">
    <property type="entry name" value="Winged helix-like DNA-binding domain superfamily/Winged helix DNA-binding domain"/>
    <property type="match status" value="1"/>
</dbReference>
<dbReference type="Gene3D" id="1.10.1740.10">
    <property type="match status" value="1"/>
</dbReference>
<dbReference type="Pfam" id="PF04542">
    <property type="entry name" value="Sigma70_r2"/>
    <property type="match status" value="1"/>
</dbReference>
<proteinExistence type="inferred from homology"/>
<protein>
    <submittedName>
        <fullName evidence="8">SigE family RNA polymerase sigma factor</fullName>
    </submittedName>
</protein>
<dbReference type="Pfam" id="PF08281">
    <property type="entry name" value="Sigma70_r4_2"/>
    <property type="match status" value="1"/>
</dbReference>
<dbReference type="SUPFAM" id="SSF88946">
    <property type="entry name" value="Sigma2 domain of RNA polymerase sigma factors"/>
    <property type="match status" value="1"/>
</dbReference>
<evidence type="ECO:0000256" key="4">
    <source>
        <dbReference type="ARBA" id="ARBA00023125"/>
    </source>
</evidence>
<name>A0ABZ3C885_9ACTN</name>
<gene>
    <name evidence="8" type="ORF">PCC79_13735</name>
</gene>
<accession>A0ABZ3C885</accession>
<dbReference type="SUPFAM" id="SSF88659">
    <property type="entry name" value="Sigma3 and sigma4 domains of RNA polymerase sigma factors"/>
    <property type="match status" value="1"/>
</dbReference>
<keyword evidence="5" id="KW-0804">Transcription</keyword>
<dbReference type="Proteomes" id="UP001434337">
    <property type="component" value="Chromosome"/>
</dbReference>
<evidence type="ECO:0000313" key="8">
    <source>
        <dbReference type="EMBL" id="WZW97940.1"/>
    </source>
</evidence>
<dbReference type="CDD" id="cd06171">
    <property type="entry name" value="Sigma70_r4"/>
    <property type="match status" value="1"/>
</dbReference>
<evidence type="ECO:0000313" key="9">
    <source>
        <dbReference type="Proteomes" id="UP001434337"/>
    </source>
</evidence>
<sequence>MTGPGLDEEFTAFVRDASPALGRTAWLLCGDRDLAADLVQATLVKTFRAWRRIAPEARLAYARRVLAHENIDRWRRRHGEVAVAEVFDRPDAAPTPDALVAERDRVTRMLAALPDTQRRVVVLRYYDDLSERQVAETLGLSVAAVKSATHRALTALRTHESPEGVSA</sequence>
<feature type="domain" description="RNA polymerase sigma-70 region 2" evidence="6">
    <location>
        <begin position="14"/>
        <end position="77"/>
    </location>
</feature>
<dbReference type="NCBIfam" id="TIGR02937">
    <property type="entry name" value="sigma70-ECF"/>
    <property type="match status" value="1"/>
</dbReference>
<dbReference type="InterPro" id="IPR013325">
    <property type="entry name" value="RNA_pol_sigma_r2"/>
</dbReference>
<dbReference type="InterPro" id="IPR007627">
    <property type="entry name" value="RNA_pol_sigma70_r2"/>
</dbReference>
<keyword evidence="2" id="KW-0805">Transcription regulation</keyword>
<dbReference type="PANTHER" id="PTHR43133:SF50">
    <property type="entry name" value="ECF RNA POLYMERASE SIGMA FACTOR SIGM"/>
    <property type="match status" value="1"/>
</dbReference>
<reference evidence="8 9" key="1">
    <citation type="journal article" date="2023" name="Environ Microbiome">
        <title>A coral-associated actinobacterium mitigates coral bleaching under heat stress.</title>
        <authorList>
            <person name="Li J."/>
            <person name="Zou Y."/>
            <person name="Li Q."/>
            <person name="Zhang J."/>
            <person name="Bourne D.G."/>
            <person name="Lyu Y."/>
            <person name="Liu C."/>
            <person name="Zhang S."/>
        </authorList>
    </citation>
    <scope>NUCLEOTIDE SEQUENCE [LARGE SCALE GENOMIC DNA]</scope>
    <source>
        <strain evidence="8 9">SCSIO 13291</strain>
    </source>
</reference>
<dbReference type="PANTHER" id="PTHR43133">
    <property type="entry name" value="RNA POLYMERASE ECF-TYPE SIGMA FACTO"/>
    <property type="match status" value="1"/>
</dbReference>
<dbReference type="RefSeq" id="WP_232548319.1">
    <property type="nucleotide sequence ID" value="NZ_CP115965.1"/>
</dbReference>
<keyword evidence="4" id="KW-0238">DNA-binding</keyword>
<evidence type="ECO:0000259" key="7">
    <source>
        <dbReference type="Pfam" id="PF08281"/>
    </source>
</evidence>
<dbReference type="NCBIfam" id="TIGR02983">
    <property type="entry name" value="SigE-fam_strep"/>
    <property type="match status" value="1"/>
</dbReference>
<keyword evidence="9" id="KW-1185">Reference proteome</keyword>
<evidence type="ECO:0000259" key="6">
    <source>
        <dbReference type="Pfam" id="PF04542"/>
    </source>
</evidence>
<evidence type="ECO:0000256" key="3">
    <source>
        <dbReference type="ARBA" id="ARBA00023082"/>
    </source>
</evidence>
<evidence type="ECO:0000256" key="1">
    <source>
        <dbReference type="ARBA" id="ARBA00010641"/>
    </source>
</evidence>
<dbReference type="InterPro" id="IPR014325">
    <property type="entry name" value="RNA_pol_sigma-E_actinobac"/>
</dbReference>